<dbReference type="SUPFAM" id="SSF63882">
    <property type="entry name" value="MoeA N-terminal region -like"/>
    <property type="match status" value="1"/>
</dbReference>
<accession>X1VK22</accession>
<comment type="caution">
    <text evidence="1">The sequence shown here is derived from an EMBL/GenBank/DDBJ whole genome shotgun (WGS) entry which is preliminary data.</text>
</comment>
<dbReference type="InterPro" id="IPR036135">
    <property type="entry name" value="MoeA_linker/N_sf"/>
</dbReference>
<dbReference type="AlphaFoldDB" id="X1VK22"/>
<dbReference type="Gene3D" id="3.90.105.10">
    <property type="entry name" value="Molybdopterin biosynthesis moea protein, domain 2"/>
    <property type="match status" value="1"/>
</dbReference>
<dbReference type="EMBL" id="BARW01039295">
    <property type="protein sequence ID" value="GAJ19362.1"/>
    <property type="molecule type" value="Genomic_DNA"/>
</dbReference>
<proteinExistence type="predicted"/>
<sequence>MNKNERRRFLKVLPIDEAKHKFYTAIKPKPLAVENVPISEALGRVFAEDIIASID</sequence>
<organism evidence="1">
    <name type="scientific">marine sediment metagenome</name>
    <dbReference type="NCBI Taxonomy" id="412755"/>
    <lineage>
        <taxon>unclassified sequences</taxon>
        <taxon>metagenomes</taxon>
        <taxon>ecological metagenomes</taxon>
    </lineage>
</organism>
<dbReference type="GO" id="GO:0032324">
    <property type="term" value="P:molybdopterin cofactor biosynthetic process"/>
    <property type="evidence" value="ECO:0007669"/>
    <property type="project" value="InterPro"/>
</dbReference>
<feature type="non-terminal residue" evidence="1">
    <location>
        <position position="55"/>
    </location>
</feature>
<evidence type="ECO:0000313" key="1">
    <source>
        <dbReference type="EMBL" id="GAJ19362.1"/>
    </source>
</evidence>
<reference evidence="1" key="1">
    <citation type="journal article" date="2014" name="Front. Microbiol.">
        <title>High frequency of phylogenetically diverse reductive dehalogenase-homologous genes in deep subseafloor sedimentary metagenomes.</title>
        <authorList>
            <person name="Kawai M."/>
            <person name="Futagami T."/>
            <person name="Toyoda A."/>
            <person name="Takaki Y."/>
            <person name="Nishi S."/>
            <person name="Hori S."/>
            <person name="Arai W."/>
            <person name="Tsubouchi T."/>
            <person name="Morono Y."/>
            <person name="Uchiyama I."/>
            <person name="Ito T."/>
            <person name="Fujiyama A."/>
            <person name="Inagaki F."/>
            <person name="Takami H."/>
        </authorList>
    </citation>
    <scope>NUCLEOTIDE SEQUENCE</scope>
    <source>
        <strain evidence="1">Expedition CK06-06</strain>
    </source>
</reference>
<name>X1VK22_9ZZZZ</name>
<gene>
    <name evidence="1" type="ORF">S12H4_59915</name>
</gene>
<protein>
    <submittedName>
        <fullName evidence="1">Uncharacterized protein</fullName>
    </submittedName>
</protein>